<dbReference type="EMBL" id="LS483361">
    <property type="protein sequence ID" value="SQF67994.1"/>
    <property type="molecule type" value="Genomic_DNA"/>
</dbReference>
<name>A0A9X8T109_STREQ</name>
<sequence length="103" mass="11051">MGLAIAIGELEIMMVFRTSGIGTIAQGAESSGAFLFSLGRKSPPTALQEVRKMPPVLIGGTHLHEMVSKPLIREDLRLVGCTDTTKTLVGEGIDSLFVYDTIF</sequence>
<dbReference type="Proteomes" id="UP000249571">
    <property type="component" value="Chromosome 1"/>
</dbReference>
<proteinExistence type="predicted"/>
<dbReference type="AlphaFoldDB" id="A0A9X8T109"/>
<evidence type="ECO:0000313" key="2">
    <source>
        <dbReference type="Proteomes" id="UP000249571"/>
    </source>
</evidence>
<accession>A0A9X8T109</accession>
<evidence type="ECO:0000313" key="1">
    <source>
        <dbReference type="EMBL" id="SQF67994.1"/>
    </source>
</evidence>
<reference evidence="1 2" key="1">
    <citation type="submission" date="2018-06" db="EMBL/GenBank/DDBJ databases">
        <authorList>
            <consortium name="Pathogen Informatics"/>
            <person name="Doyle S."/>
        </authorList>
    </citation>
    <scope>NUCLEOTIDE SEQUENCE [LARGE SCALE GENOMIC DNA]</scope>
    <source>
        <strain evidence="1 2">NCTC6179</strain>
    </source>
</reference>
<gene>
    <name evidence="1" type="ORF">NCTC6179_02204</name>
</gene>
<organism evidence="1 2">
    <name type="scientific">Streptococcus dysgalactiae subsp. equisimilis</name>
    <name type="common">Streptococcus equisimilis</name>
    <dbReference type="NCBI Taxonomy" id="119602"/>
    <lineage>
        <taxon>Bacteria</taxon>
        <taxon>Bacillati</taxon>
        <taxon>Bacillota</taxon>
        <taxon>Bacilli</taxon>
        <taxon>Lactobacillales</taxon>
        <taxon>Streptococcaceae</taxon>
        <taxon>Streptococcus</taxon>
    </lineage>
</organism>
<protein>
    <submittedName>
        <fullName evidence="1">Uncharacterized protein</fullName>
    </submittedName>
</protein>